<protein>
    <recommendedName>
        <fullName evidence="2">Recombinase domain-containing protein</fullName>
    </recommendedName>
</protein>
<dbReference type="InterPro" id="IPR038109">
    <property type="entry name" value="DNA_bind_recomb_sf"/>
</dbReference>
<dbReference type="Pfam" id="PF07508">
    <property type="entry name" value="Recombinase"/>
    <property type="match status" value="1"/>
</dbReference>
<feature type="domain" description="Recombinase" evidence="2">
    <location>
        <begin position="1"/>
        <end position="47"/>
    </location>
</feature>
<name>A0A511X4U2_9BACI</name>
<feature type="compositionally biased region" description="Basic residues" evidence="1">
    <location>
        <begin position="56"/>
        <end position="72"/>
    </location>
</feature>
<gene>
    <name evidence="3" type="ORF">HAL01_24300</name>
</gene>
<dbReference type="GO" id="GO:0000150">
    <property type="term" value="F:DNA strand exchange activity"/>
    <property type="evidence" value="ECO:0007669"/>
    <property type="project" value="InterPro"/>
</dbReference>
<proteinExistence type="predicted"/>
<dbReference type="Proteomes" id="UP000321400">
    <property type="component" value="Unassembled WGS sequence"/>
</dbReference>
<evidence type="ECO:0000259" key="2">
    <source>
        <dbReference type="Pfam" id="PF07508"/>
    </source>
</evidence>
<dbReference type="InterPro" id="IPR011109">
    <property type="entry name" value="DNA_bind_recombinase_dom"/>
</dbReference>
<feature type="region of interest" description="Disordered" evidence="1">
    <location>
        <begin position="44"/>
        <end position="72"/>
    </location>
</feature>
<dbReference type="GO" id="GO:0003677">
    <property type="term" value="F:DNA binding"/>
    <property type="evidence" value="ECO:0007669"/>
    <property type="project" value="InterPro"/>
</dbReference>
<dbReference type="Gene3D" id="3.90.1750.20">
    <property type="entry name" value="Putative Large Serine Recombinase, Chain B, Domain 2"/>
    <property type="match status" value="1"/>
</dbReference>
<evidence type="ECO:0000256" key="1">
    <source>
        <dbReference type="SAM" id="MobiDB-lite"/>
    </source>
</evidence>
<comment type="caution">
    <text evidence="3">The sequence shown here is derived from an EMBL/GenBank/DDBJ whole genome shotgun (WGS) entry which is preliminary data.</text>
</comment>
<organism evidence="3 4">
    <name type="scientific">Halolactibacillus alkaliphilus</name>
    <dbReference type="NCBI Taxonomy" id="442899"/>
    <lineage>
        <taxon>Bacteria</taxon>
        <taxon>Bacillati</taxon>
        <taxon>Bacillota</taxon>
        <taxon>Bacilli</taxon>
        <taxon>Bacillales</taxon>
        <taxon>Bacillaceae</taxon>
        <taxon>Halolactibacillus</taxon>
    </lineage>
</organism>
<dbReference type="AlphaFoldDB" id="A0A511X4U2"/>
<evidence type="ECO:0000313" key="4">
    <source>
        <dbReference type="Proteomes" id="UP000321400"/>
    </source>
</evidence>
<keyword evidence="4" id="KW-1185">Reference proteome</keyword>
<accession>A0A511X4U2</accession>
<reference evidence="3 4" key="1">
    <citation type="submission" date="2019-07" db="EMBL/GenBank/DDBJ databases">
        <title>Whole genome shotgun sequence of Halolactibacillus alkaliphilus NBRC 103919.</title>
        <authorList>
            <person name="Hosoyama A."/>
            <person name="Uohara A."/>
            <person name="Ohji S."/>
            <person name="Ichikawa N."/>
        </authorList>
    </citation>
    <scope>NUCLEOTIDE SEQUENCE [LARGE SCALE GENOMIC DNA]</scope>
    <source>
        <strain evidence="3 4">NBRC 103919</strain>
    </source>
</reference>
<evidence type="ECO:0000313" key="3">
    <source>
        <dbReference type="EMBL" id="GEN57966.1"/>
    </source>
</evidence>
<sequence length="72" mass="8255">MLSTEKYIGVVRLLNAGEHQEYYISENNHPAIISKEQFEAVQIEKKNRSNVVKGKSGNRRRSSSKYSSKKGR</sequence>
<dbReference type="EMBL" id="BJYE01000051">
    <property type="protein sequence ID" value="GEN57966.1"/>
    <property type="molecule type" value="Genomic_DNA"/>
</dbReference>